<evidence type="ECO:0000313" key="2">
    <source>
        <dbReference type="Proteomes" id="UP001178148"/>
    </source>
</evidence>
<dbReference type="Proteomes" id="UP001178148">
    <property type="component" value="Unassembled WGS sequence"/>
</dbReference>
<protein>
    <submittedName>
        <fullName evidence="1">Uncharacterized protein</fullName>
    </submittedName>
</protein>
<accession>A0AA90SE04</accession>
<name>A0AA90SE04_9GAMM</name>
<sequence>MVIQQVKSQLDLGFTPEQIAGRMKLESYDEAIGYQTIDRLIKKTNRAAFSCAQVNVIGSAMVLRLEPY</sequence>
<reference evidence="1 2" key="1">
    <citation type="journal article" date="2023" name="bioRxiv">
        <title>An intranuclear bacterial parasite of deep-sea mussels expresses apoptosis inhibitors acquired from its host.</title>
        <authorList>
            <person name="Gonzalez Porras M.A."/>
            <person name="Assie A."/>
            <person name="Tietjen M."/>
            <person name="Violette M."/>
            <person name="Kleiner M."/>
            <person name="Gruber-Vodicka H."/>
            <person name="Dubilier N."/>
            <person name="Leisch N."/>
        </authorList>
    </citation>
    <scope>NUCLEOTIDE SEQUENCE [LARGE SCALE GENOMIC DNA]</scope>
    <source>
        <strain evidence="1">IAP13</strain>
    </source>
</reference>
<dbReference type="EMBL" id="JASXSV010000024">
    <property type="protein sequence ID" value="MDP0589917.1"/>
    <property type="molecule type" value="Genomic_DNA"/>
</dbReference>
<dbReference type="AlphaFoldDB" id="A0AA90SE04"/>
<proteinExistence type="predicted"/>
<evidence type="ECO:0000313" key="1">
    <source>
        <dbReference type="EMBL" id="MDP0589917.1"/>
    </source>
</evidence>
<keyword evidence="2" id="KW-1185">Reference proteome</keyword>
<organism evidence="1 2">
    <name type="scientific">Candidatus Endonucleibacter bathymodioli</name>
    <dbReference type="NCBI Taxonomy" id="539814"/>
    <lineage>
        <taxon>Bacteria</taxon>
        <taxon>Pseudomonadati</taxon>
        <taxon>Pseudomonadota</taxon>
        <taxon>Gammaproteobacteria</taxon>
        <taxon>Oceanospirillales</taxon>
        <taxon>Endozoicomonadaceae</taxon>
        <taxon>Candidatus Endonucleibacter</taxon>
    </lineage>
</organism>
<comment type="caution">
    <text evidence="1">The sequence shown here is derived from an EMBL/GenBank/DDBJ whole genome shotgun (WGS) entry which is preliminary data.</text>
</comment>
<gene>
    <name evidence="1" type="ORF">QS748_12335</name>
</gene>